<gene>
    <name evidence="1" type="primary">P0417E03.17</name>
</gene>
<accession>Q5Z4N3</accession>
<proteinExistence type="predicted"/>
<organism evidence="1 2">
    <name type="scientific">Oryza sativa subsp. japonica</name>
    <name type="common">Rice</name>
    <dbReference type="NCBI Taxonomy" id="39947"/>
    <lineage>
        <taxon>Eukaryota</taxon>
        <taxon>Viridiplantae</taxon>
        <taxon>Streptophyta</taxon>
        <taxon>Embryophyta</taxon>
        <taxon>Tracheophyta</taxon>
        <taxon>Spermatophyta</taxon>
        <taxon>Magnoliopsida</taxon>
        <taxon>Liliopsida</taxon>
        <taxon>Poales</taxon>
        <taxon>Poaceae</taxon>
        <taxon>BOP clade</taxon>
        <taxon>Oryzoideae</taxon>
        <taxon>Oryzeae</taxon>
        <taxon>Oryzinae</taxon>
        <taxon>Oryza</taxon>
        <taxon>Oryza sativa</taxon>
    </lineage>
</organism>
<sequence length="74" mass="9036">MDNPCRLTLERRRERTWELTLEQELGLELKLRALRELREVLGLREELREESYDPHKLPIIQGLERKSDWDIRPV</sequence>
<dbReference type="AlphaFoldDB" id="Q5Z4N3"/>
<evidence type="ECO:0000313" key="2">
    <source>
        <dbReference type="Proteomes" id="UP000000763"/>
    </source>
</evidence>
<evidence type="ECO:0000313" key="1">
    <source>
        <dbReference type="EMBL" id="BAD62299.1"/>
    </source>
</evidence>
<reference evidence="2" key="1">
    <citation type="journal article" date="2005" name="Nature">
        <title>The map-based sequence of the rice genome.</title>
        <authorList>
            <consortium name="International rice genome sequencing project (IRGSP)"/>
            <person name="Matsumoto T."/>
            <person name="Wu J."/>
            <person name="Kanamori H."/>
            <person name="Katayose Y."/>
            <person name="Fujisawa M."/>
            <person name="Namiki N."/>
            <person name="Mizuno H."/>
            <person name="Yamamoto K."/>
            <person name="Antonio B.A."/>
            <person name="Baba T."/>
            <person name="Sakata K."/>
            <person name="Nagamura Y."/>
            <person name="Aoki H."/>
            <person name="Arikawa K."/>
            <person name="Arita K."/>
            <person name="Bito T."/>
            <person name="Chiden Y."/>
            <person name="Fujitsuka N."/>
            <person name="Fukunaka R."/>
            <person name="Hamada M."/>
            <person name="Harada C."/>
            <person name="Hayashi A."/>
            <person name="Hijishita S."/>
            <person name="Honda M."/>
            <person name="Hosokawa S."/>
            <person name="Ichikawa Y."/>
            <person name="Idonuma A."/>
            <person name="Iijima M."/>
            <person name="Ikeda M."/>
            <person name="Ikeno M."/>
            <person name="Ito K."/>
            <person name="Ito S."/>
            <person name="Ito T."/>
            <person name="Ito Y."/>
            <person name="Ito Y."/>
            <person name="Iwabuchi A."/>
            <person name="Kamiya K."/>
            <person name="Karasawa W."/>
            <person name="Kurita K."/>
            <person name="Katagiri S."/>
            <person name="Kikuta A."/>
            <person name="Kobayashi H."/>
            <person name="Kobayashi N."/>
            <person name="Machita K."/>
            <person name="Maehara T."/>
            <person name="Masukawa M."/>
            <person name="Mizubayashi T."/>
            <person name="Mukai Y."/>
            <person name="Nagasaki H."/>
            <person name="Nagata Y."/>
            <person name="Naito S."/>
            <person name="Nakashima M."/>
            <person name="Nakama Y."/>
            <person name="Nakamichi Y."/>
            <person name="Nakamura M."/>
            <person name="Meguro A."/>
            <person name="Negishi M."/>
            <person name="Ohta I."/>
            <person name="Ohta T."/>
            <person name="Okamoto M."/>
            <person name="Ono N."/>
            <person name="Saji S."/>
            <person name="Sakaguchi M."/>
            <person name="Sakai K."/>
            <person name="Shibata M."/>
            <person name="Shimokawa T."/>
            <person name="Song J."/>
            <person name="Takazaki Y."/>
            <person name="Terasawa K."/>
            <person name="Tsugane M."/>
            <person name="Tsuji K."/>
            <person name="Ueda S."/>
            <person name="Waki K."/>
            <person name="Yamagata H."/>
            <person name="Yamamoto M."/>
            <person name="Yamamoto S."/>
            <person name="Yamane H."/>
            <person name="Yoshiki S."/>
            <person name="Yoshihara R."/>
            <person name="Yukawa K."/>
            <person name="Zhong H."/>
            <person name="Yano M."/>
            <person name="Yuan Q."/>
            <person name="Ouyang S."/>
            <person name="Liu J."/>
            <person name="Jones K.M."/>
            <person name="Gansberger K."/>
            <person name="Moffat K."/>
            <person name="Hill J."/>
            <person name="Bera J."/>
            <person name="Fadrosh D."/>
            <person name="Jin S."/>
            <person name="Johri S."/>
            <person name="Kim M."/>
            <person name="Overton L."/>
            <person name="Reardon M."/>
            <person name="Tsitrin T."/>
            <person name="Vuong H."/>
            <person name="Weaver B."/>
            <person name="Ciecko A."/>
            <person name="Tallon L."/>
            <person name="Jackson J."/>
            <person name="Pai G."/>
            <person name="Aken S.V."/>
            <person name="Utterback T."/>
            <person name="Reidmuller S."/>
            <person name="Feldblyum T."/>
            <person name="Hsiao J."/>
            <person name="Zismann V."/>
            <person name="Iobst S."/>
            <person name="de Vazeille A.R."/>
            <person name="Buell C.R."/>
            <person name="Ying K."/>
            <person name="Li Y."/>
            <person name="Lu T."/>
            <person name="Huang Y."/>
            <person name="Zhao Q."/>
            <person name="Feng Q."/>
            <person name="Zhang L."/>
            <person name="Zhu J."/>
            <person name="Weng Q."/>
            <person name="Mu J."/>
            <person name="Lu Y."/>
            <person name="Fan D."/>
            <person name="Liu Y."/>
            <person name="Guan J."/>
            <person name="Zhang Y."/>
            <person name="Yu S."/>
            <person name="Liu X."/>
            <person name="Zhang Y."/>
            <person name="Hong G."/>
            <person name="Han B."/>
            <person name="Choisne N."/>
            <person name="Demange N."/>
            <person name="Orjeda G."/>
            <person name="Samain S."/>
            <person name="Cattolico L."/>
            <person name="Pelletier E."/>
            <person name="Couloux A."/>
            <person name="Segurens B."/>
            <person name="Wincker P."/>
            <person name="D'Hont A."/>
            <person name="Scarpelli C."/>
            <person name="Weissenbach J."/>
            <person name="Salanoubat M."/>
            <person name="Quetier F."/>
            <person name="Yu Y."/>
            <person name="Kim H.R."/>
            <person name="Rambo T."/>
            <person name="Currie J."/>
            <person name="Collura K."/>
            <person name="Luo M."/>
            <person name="Yang T."/>
            <person name="Ammiraju J.S.S."/>
            <person name="Engler F."/>
            <person name="Soderlund C."/>
            <person name="Wing R.A."/>
            <person name="Palmer L.E."/>
            <person name="de la Bastide M."/>
            <person name="Spiegel L."/>
            <person name="Nascimento L."/>
            <person name="Zutavern T."/>
            <person name="O'Shaughnessy A."/>
            <person name="Dike S."/>
            <person name="Dedhia N."/>
            <person name="Preston R."/>
            <person name="Balija V."/>
            <person name="McCombie W.R."/>
            <person name="Chow T."/>
            <person name="Chen H."/>
            <person name="Chung M."/>
            <person name="Chen C."/>
            <person name="Shaw J."/>
            <person name="Wu H."/>
            <person name="Hsiao K."/>
            <person name="Chao Y."/>
            <person name="Chu M."/>
            <person name="Cheng C."/>
            <person name="Hour A."/>
            <person name="Lee P."/>
            <person name="Lin S."/>
            <person name="Lin Y."/>
            <person name="Liou J."/>
            <person name="Liu S."/>
            <person name="Hsing Y."/>
            <person name="Raghuvanshi S."/>
            <person name="Mohanty A."/>
            <person name="Bharti A.K."/>
            <person name="Gaur A."/>
            <person name="Gupta V."/>
            <person name="Kumar D."/>
            <person name="Ravi V."/>
            <person name="Vij S."/>
            <person name="Kapur A."/>
            <person name="Khurana P."/>
            <person name="Khurana P."/>
            <person name="Khurana J.P."/>
            <person name="Tyagi A.K."/>
            <person name="Gaikwad K."/>
            <person name="Singh A."/>
            <person name="Dalal V."/>
            <person name="Srivastava S."/>
            <person name="Dixit A."/>
            <person name="Pal A.K."/>
            <person name="Ghazi I.A."/>
            <person name="Yadav M."/>
            <person name="Pandit A."/>
            <person name="Bhargava A."/>
            <person name="Sureshbabu K."/>
            <person name="Batra K."/>
            <person name="Sharma T.R."/>
            <person name="Mohapatra T."/>
            <person name="Singh N.K."/>
            <person name="Messing J."/>
            <person name="Nelson A.B."/>
            <person name="Fuks G."/>
            <person name="Kavchok S."/>
            <person name="Keizer G."/>
            <person name="Linton E."/>
            <person name="Llaca V."/>
            <person name="Song R."/>
            <person name="Tanyolac B."/>
            <person name="Young S."/>
            <person name="Ho-Il K."/>
            <person name="Hahn J.H."/>
            <person name="Sangsakoo G."/>
            <person name="Vanavichit A."/>
            <person name="de Mattos Luiz.A.T."/>
            <person name="Zimmer P.D."/>
            <person name="Malone G."/>
            <person name="Dellagostin O."/>
            <person name="de Oliveira A.C."/>
            <person name="Bevan M."/>
            <person name="Bancroft I."/>
            <person name="Minx P."/>
            <person name="Cordum H."/>
            <person name="Wilson R."/>
            <person name="Cheng Z."/>
            <person name="Jin W."/>
            <person name="Jiang J."/>
            <person name="Leong S.A."/>
            <person name="Iwama H."/>
            <person name="Gojobori T."/>
            <person name="Itoh T."/>
            <person name="Niimura Y."/>
            <person name="Fujii Y."/>
            <person name="Habara T."/>
            <person name="Sakai H."/>
            <person name="Sato Y."/>
            <person name="Wilson G."/>
            <person name="Kumar K."/>
            <person name="McCouch S."/>
            <person name="Juretic N."/>
            <person name="Hoen D."/>
            <person name="Wright S."/>
            <person name="Bruskiewich R."/>
            <person name="Bureau T."/>
            <person name="Miyao A."/>
            <person name="Hirochika H."/>
            <person name="Nishikawa T."/>
            <person name="Kadowaki K."/>
            <person name="Sugiura M."/>
            <person name="Burr B."/>
            <person name="Sasaki T."/>
        </authorList>
    </citation>
    <scope>NUCLEOTIDE SEQUENCE [LARGE SCALE GENOMIC DNA]</scope>
    <source>
        <strain evidence="2">cv. Nipponbare</strain>
    </source>
</reference>
<name>Q5Z4N3_ORYSJ</name>
<dbReference type="Proteomes" id="UP000000763">
    <property type="component" value="Chromosome 6"/>
</dbReference>
<protein>
    <submittedName>
        <fullName evidence="1">Uncharacterized protein</fullName>
    </submittedName>
</protein>
<reference evidence="2" key="2">
    <citation type="journal article" date="2008" name="Nucleic Acids Res.">
        <title>The rice annotation project database (RAP-DB): 2008 update.</title>
        <authorList>
            <consortium name="The rice annotation project (RAP)"/>
        </authorList>
    </citation>
    <scope>GENOME REANNOTATION</scope>
    <source>
        <strain evidence="2">cv. Nipponbare</strain>
    </source>
</reference>
<dbReference type="EMBL" id="AP006054">
    <property type="protein sequence ID" value="BAD62299.1"/>
    <property type="molecule type" value="Genomic_DNA"/>
</dbReference>